<dbReference type="PANTHER" id="PTHR46401">
    <property type="entry name" value="GLYCOSYLTRANSFERASE WBBK-RELATED"/>
    <property type="match status" value="1"/>
</dbReference>
<feature type="domain" description="Glycosyl transferase family 1" evidence="2">
    <location>
        <begin position="339"/>
        <end position="489"/>
    </location>
</feature>
<keyword evidence="1 4" id="KW-0808">Transferase</keyword>
<evidence type="ECO:0000313" key="4">
    <source>
        <dbReference type="EMBL" id="MBB3944606.1"/>
    </source>
</evidence>
<organism evidence="4 5">
    <name type="scientific">Rhizobium skierniewicense</name>
    <dbReference type="NCBI Taxonomy" id="984260"/>
    <lineage>
        <taxon>Bacteria</taxon>
        <taxon>Pseudomonadati</taxon>
        <taxon>Pseudomonadota</taxon>
        <taxon>Alphaproteobacteria</taxon>
        <taxon>Hyphomicrobiales</taxon>
        <taxon>Rhizobiaceae</taxon>
        <taxon>Rhizobium/Agrobacterium group</taxon>
        <taxon>Rhizobium</taxon>
    </lineage>
</organism>
<dbReference type="EMBL" id="JACIDV010000001">
    <property type="protein sequence ID" value="MBB3944606.1"/>
    <property type="molecule type" value="Genomic_DNA"/>
</dbReference>
<protein>
    <submittedName>
        <fullName evidence="4">Glycosyltransferase involved in cell wall biosynthesis</fullName>
    </submittedName>
</protein>
<evidence type="ECO:0000313" key="5">
    <source>
        <dbReference type="Proteomes" id="UP000565286"/>
    </source>
</evidence>
<dbReference type="Pfam" id="PF00534">
    <property type="entry name" value="Glycos_transf_1"/>
    <property type="match status" value="1"/>
</dbReference>
<comment type="caution">
    <text evidence="4">The sequence shown here is derived from an EMBL/GenBank/DDBJ whole genome shotgun (WGS) entry which is preliminary data.</text>
</comment>
<dbReference type="CDD" id="cd03809">
    <property type="entry name" value="GT4_MtfB-like"/>
    <property type="match status" value="1"/>
</dbReference>
<feature type="domain" description="Glycosyltransferase 2-like" evidence="3">
    <location>
        <begin position="525"/>
        <end position="644"/>
    </location>
</feature>
<dbReference type="PANTHER" id="PTHR46401:SF2">
    <property type="entry name" value="GLYCOSYLTRANSFERASE WBBK-RELATED"/>
    <property type="match status" value="1"/>
</dbReference>
<dbReference type="AlphaFoldDB" id="A0A7W6C4D0"/>
<dbReference type="InterPro" id="IPR001173">
    <property type="entry name" value="Glyco_trans_2-like"/>
</dbReference>
<evidence type="ECO:0000259" key="2">
    <source>
        <dbReference type="Pfam" id="PF00534"/>
    </source>
</evidence>
<gene>
    <name evidence="4" type="ORF">GGQ73_000529</name>
</gene>
<dbReference type="Pfam" id="PF00535">
    <property type="entry name" value="Glycos_transf_2"/>
    <property type="match status" value="1"/>
</dbReference>
<name>A0A7W6C4D0_9HYPH</name>
<reference evidence="4 5" key="1">
    <citation type="submission" date="2020-08" db="EMBL/GenBank/DDBJ databases">
        <title>Genomic Encyclopedia of Type Strains, Phase IV (KMG-IV): sequencing the most valuable type-strain genomes for metagenomic binning, comparative biology and taxonomic classification.</title>
        <authorList>
            <person name="Goeker M."/>
        </authorList>
    </citation>
    <scope>NUCLEOTIDE SEQUENCE [LARGE SCALE GENOMIC DNA]</scope>
    <source>
        <strain evidence="4 5">DSM 26438</strain>
    </source>
</reference>
<dbReference type="GO" id="GO:0016757">
    <property type="term" value="F:glycosyltransferase activity"/>
    <property type="evidence" value="ECO:0007669"/>
    <property type="project" value="InterPro"/>
</dbReference>
<dbReference type="RefSeq" id="WP_234910849.1">
    <property type="nucleotide sequence ID" value="NZ_JACIDV010000001.1"/>
</dbReference>
<sequence>MNATYLRRLGRLNQSLRWSFDWDLWIRLAKLSTPHPVEASLAASREWGDTLTATGGFRRAEELRLLAERHTGRPMTPGALCYWLDNMHRTTQSSELFSDQTQSALLNFWNEVQADMQRLGVNAAGSPVPSAASADEEKTPDNAKITIKQRIVIAVDLYPLIAGVSGGIVPWVHGVLREMVRLFPNDKIVFFHRPGLPPLAIKGPNVDYIRLDEHPALFYAEMSEHCANLGVDAILRTYPQEAHPEFPLQRQVFVIPDIQHEYFPDFFPRDVLASRRRAFADALSRGGAIATMTDHSRHTMVSNAWTMTDDVFLMPAALPEELQETPTEDDLPSEAKAFERFFYMPANLWPHKNHRRLFEAFKLALPDLPPKTGLVLTGNPDGLQDSLKGFEDLPIVHLGFLPHRQVTALFAKATALVYFSLFEGFGMPLLEAFHHGTPVLCSNTTSLPEVGGDAVLACDPTDIAAMANLMRRITTEEGLRASLSDKAKLRVAAYDWVKPAQSLRDALLRVSKNPLEYARKEPLVSIVMPTRNHGHFIRESIDSVLNQGYKNVELLVMDGASTDDTVEVLKSYGDRIKWVSERDKGQADAINKGMERVGGEILAYLNSDDILLPGALEAAVQFFNEHPECDMVYGNADYIDAQGAIIGTYNSAPYSFERLMHDCCVCQPASFWRKRIVDRIGPFDVSMQTAMDYEYWLRMATSGAIILHSDHKFAQSRLHEDAKTLAMRGVIYREVFEICARHGGYVSLSYYFGFWAYRLYETWPGGSRLRRTLPNIHRIPATLGFLGQAGSIGRDRARLRYVARGMFRVVDRRLPWAGSLIRKAWFRSASLRRRFR</sequence>
<dbReference type="Gene3D" id="3.40.50.2000">
    <property type="entry name" value="Glycogen Phosphorylase B"/>
    <property type="match status" value="1"/>
</dbReference>
<evidence type="ECO:0000256" key="1">
    <source>
        <dbReference type="ARBA" id="ARBA00022679"/>
    </source>
</evidence>
<dbReference type="Proteomes" id="UP000565286">
    <property type="component" value="Unassembled WGS sequence"/>
</dbReference>
<dbReference type="InterPro" id="IPR001296">
    <property type="entry name" value="Glyco_trans_1"/>
</dbReference>
<dbReference type="CDD" id="cd06433">
    <property type="entry name" value="GT_2_WfgS_like"/>
    <property type="match status" value="1"/>
</dbReference>
<accession>A0A7W6C4D0</accession>
<dbReference type="InterPro" id="IPR029044">
    <property type="entry name" value="Nucleotide-diphossugar_trans"/>
</dbReference>
<keyword evidence="5" id="KW-1185">Reference proteome</keyword>
<dbReference type="SUPFAM" id="SSF53448">
    <property type="entry name" value="Nucleotide-diphospho-sugar transferases"/>
    <property type="match status" value="1"/>
</dbReference>
<evidence type="ECO:0000259" key="3">
    <source>
        <dbReference type="Pfam" id="PF00535"/>
    </source>
</evidence>
<dbReference type="Gene3D" id="3.90.550.10">
    <property type="entry name" value="Spore Coat Polysaccharide Biosynthesis Protein SpsA, Chain A"/>
    <property type="match status" value="1"/>
</dbReference>
<dbReference type="SUPFAM" id="SSF53756">
    <property type="entry name" value="UDP-Glycosyltransferase/glycogen phosphorylase"/>
    <property type="match status" value="1"/>
</dbReference>
<proteinExistence type="predicted"/>